<comment type="caution">
    <text evidence="1">The sequence shown here is derived from an EMBL/GenBank/DDBJ whole genome shotgun (WGS) entry which is preliminary data.</text>
</comment>
<proteinExistence type="predicted"/>
<protein>
    <submittedName>
        <fullName evidence="1">Uncharacterized protein</fullName>
    </submittedName>
</protein>
<dbReference type="AlphaFoldDB" id="A0AAN9IJN1"/>
<dbReference type="Proteomes" id="UP001372338">
    <property type="component" value="Unassembled WGS sequence"/>
</dbReference>
<keyword evidence="2" id="KW-1185">Reference proteome</keyword>
<name>A0AAN9IJN1_CROPI</name>
<sequence length="203" mass="21964">MENTQAPPPPPPHFPTPFPHLHQPTTNVTLLTTLPFNITVDSPTTHVPNPITFSVTPNFISITPNPNNPKGTIGVYELSHGLLGLFLPFGRFTLPTTITIETETKFIIITVQSVLFITPLPTITIGIGERSLSSFALNRANPTHGNFDTDTCPITLPILLSFNVDANTNTTITVYITISADSIHVSSDTFSGTKNYVASLLLS</sequence>
<evidence type="ECO:0000313" key="1">
    <source>
        <dbReference type="EMBL" id="KAK7281439.1"/>
    </source>
</evidence>
<dbReference type="EMBL" id="JAYWIO010000002">
    <property type="protein sequence ID" value="KAK7281439.1"/>
    <property type="molecule type" value="Genomic_DNA"/>
</dbReference>
<reference evidence="1 2" key="1">
    <citation type="submission" date="2024-01" db="EMBL/GenBank/DDBJ databases">
        <title>The genomes of 5 underutilized Papilionoideae crops provide insights into root nodulation and disease resistanc.</title>
        <authorList>
            <person name="Yuan L."/>
        </authorList>
    </citation>
    <scope>NUCLEOTIDE SEQUENCE [LARGE SCALE GENOMIC DNA]</scope>
    <source>
        <strain evidence="1">ZHUSHIDOU_FW_LH</strain>
        <tissue evidence="1">Leaf</tissue>
    </source>
</reference>
<gene>
    <name evidence="1" type="ORF">RIF29_09430</name>
</gene>
<organism evidence="1 2">
    <name type="scientific">Crotalaria pallida</name>
    <name type="common">Smooth rattlebox</name>
    <name type="synonym">Crotalaria striata</name>
    <dbReference type="NCBI Taxonomy" id="3830"/>
    <lineage>
        <taxon>Eukaryota</taxon>
        <taxon>Viridiplantae</taxon>
        <taxon>Streptophyta</taxon>
        <taxon>Embryophyta</taxon>
        <taxon>Tracheophyta</taxon>
        <taxon>Spermatophyta</taxon>
        <taxon>Magnoliopsida</taxon>
        <taxon>eudicotyledons</taxon>
        <taxon>Gunneridae</taxon>
        <taxon>Pentapetalae</taxon>
        <taxon>rosids</taxon>
        <taxon>fabids</taxon>
        <taxon>Fabales</taxon>
        <taxon>Fabaceae</taxon>
        <taxon>Papilionoideae</taxon>
        <taxon>50 kb inversion clade</taxon>
        <taxon>genistoids sensu lato</taxon>
        <taxon>core genistoids</taxon>
        <taxon>Crotalarieae</taxon>
        <taxon>Crotalaria</taxon>
    </lineage>
</organism>
<evidence type="ECO:0000313" key="2">
    <source>
        <dbReference type="Proteomes" id="UP001372338"/>
    </source>
</evidence>
<accession>A0AAN9IJN1</accession>